<organism evidence="1 2">
    <name type="scientific">Aureimonas ureilytica</name>
    <dbReference type="NCBI Taxonomy" id="401562"/>
    <lineage>
        <taxon>Bacteria</taxon>
        <taxon>Pseudomonadati</taxon>
        <taxon>Pseudomonadota</taxon>
        <taxon>Alphaproteobacteria</taxon>
        <taxon>Hyphomicrobiales</taxon>
        <taxon>Aurantimonadaceae</taxon>
        <taxon>Aureimonas</taxon>
    </lineage>
</organism>
<dbReference type="PATRIC" id="fig|401562.3.peg.4668"/>
<gene>
    <name evidence="1" type="ORF">NS226_21155</name>
</gene>
<proteinExistence type="predicted"/>
<protein>
    <recommendedName>
        <fullName evidence="3">DUF2303 domain-containing protein</fullName>
    </recommendedName>
</protein>
<dbReference type="Proteomes" id="UP000078272">
    <property type="component" value="Unassembled WGS sequence"/>
</dbReference>
<accession>A0A175R351</accession>
<evidence type="ECO:0000313" key="1">
    <source>
        <dbReference type="EMBL" id="KTQ85110.1"/>
    </source>
</evidence>
<name>A0A175R351_9HYPH</name>
<dbReference type="AlphaFoldDB" id="A0A175R351"/>
<dbReference type="InterPro" id="IPR019276">
    <property type="entry name" value="DUF2303"/>
</dbReference>
<dbReference type="Pfam" id="PF10065">
    <property type="entry name" value="DUF2303"/>
    <property type="match status" value="1"/>
</dbReference>
<dbReference type="EMBL" id="LDPZ01000068">
    <property type="protein sequence ID" value="KTQ85110.1"/>
    <property type="molecule type" value="Genomic_DNA"/>
</dbReference>
<reference evidence="1 2" key="1">
    <citation type="journal article" date="2016" name="Front. Microbiol.">
        <title>Genomic Resource of Rice Seed Associated Bacteria.</title>
        <authorList>
            <person name="Midha S."/>
            <person name="Bansal K."/>
            <person name="Sharma S."/>
            <person name="Kumar N."/>
            <person name="Patil P.P."/>
            <person name="Chaudhry V."/>
            <person name="Patil P.B."/>
        </authorList>
    </citation>
    <scope>NUCLEOTIDE SEQUENCE [LARGE SCALE GENOMIC DNA]</scope>
    <source>
        <strain evidence="1 2">NS226</strain>
    </source>
</reference>
<sequence length="329" mass="36333">MVPPAALRLDGDAVEKLAELGSRATGVEILKIDDLPATLRSSGLTSFPLALIHGEHPSLQSLKSFAEEWRDTPEFRRGQAKALTLGSFIALVNRHKIPETSVVFADSNWKAPSLTAVIDYHQTSNEPDTDAPGWGKHRIHYPFPLSEEWKHWIKLNGEVMEQAEFAAMIEDRMTELAAPDDGLRAMVERDFQTTIATPAQLITLSRGLQVNVESKVKDFKTLQSGAGQVVFEETHNGADGQPLSVPGVFVIRVSPFFMGDPILIPVRLRYRVRSGKISWFYQIYRPDASITEAVRAAMQDVEAETEIPVYEGEPEMRANGQIVSGVGGA</sequence>
<evidence type="ECO:0008006" key="3">
    <source>
        <dbReference type="Google" id="ProtNLM"/>
    </source>
</evidence>
<comment type="caution">
    <text evidence="1">The sequence shown here is derived from an EMBL/GenBank/DDBJ whole genome shotgun (WGS) entry which is preliminary data.</text>
</comment>
<evidence type="ECO:0000313" key="2">
    <source>
        <dbReference type="Proteomes" id="UP000078272"/>
    </source>
</evidence>